<dbReference type="Gene3D" id="2.60.40.10">
    <property type="entry name" value="Immunoglobulins"/>
    <property type="match status" value="2"/>
</dbReference>
<feature type="signal peptide" evidence="15">
    <location>
        <begin position="1"/>
        <end position="16"/>
    </location>
</feature>
<keyword evidence="10" id="KW-0325">Glycoprotein</keyword>
<dbReference type="PROSITE" id="PS50835">
    <property type="entry name" value="IG_LIKE"/>
    <property type="match status" value="1"/>
</dbReference>
<keyword evidence="5" id="KW-0677">Repeat</keyword>
<feature type="region of interest" description="Disordered" evidence="13">
    <location>
        <begin position="362"/>
        <end position="454"/>
    </location>
</feature>
<evidence type="ECO:0000313" key="17">
    <source>
        <dbReference type="EMBL" id="PNI91966.1"/>
    </source>
</evidence>
<evidence type="ECO:0000256" key="9">
    <source>
        <dbReference type="ARBA" id="ARBA00023157"/>
    </source>
</evidence>
<proteinExistence type="inferred from homology"/>
<feature type="chain" id="PRO_5014317315" evidence="15">
    <location>
        <begin position="17"/>
        <end position="454"/>
    </location>
</feature>
<dbReference type="InterPro" id="IPR007110">
    <property type="entry name" value="Ig-like_dom"/>
</dbReference>
<dbReference type="GO" id="GO:0030246">
    <property type="term" value="F:carbohydrate binding"/>
    <property type="evidence" value="ECO:0007669"/>
    <property type="project" value="UniProtKB-KW"/>
</dbReference>
<evidence type="ECO:0000256" key="6">
    <source>
        <dbReference type="ARBA" id="ARBA00022889"/>
    </source>
</evidence>
<dbReference type="Proteomes" id="UP000236370">
    <property type="component" value="Unassembled WGS sequence"/>
</dbReference>
<dbReference type="Pfam" id="PF13927">
    <property type="entry name" value="Ig_3"/>
    <property type="match status" value="1"/>
</dbReference>
<dbReference type="GO" id="GO:0016020">
    <property type="term" value="C:membrane"/>
    <property type="evidence" value="ECO:0007669"/>
    <property type="project" value="UniProtKB-SubCell"/>
</dbReference>
<feature type="domain" description="Ig-like" evidence="16">
    <location>
        <begin position="196"/>
        <end position="293"/>
    </location>
</feature>
<dbReference type="PANTHER" id="PTHR12035:SF115">
    <property type="entry name" value="SIALIC ACID-BINDING IG-LIKE LECTIN 10"/>
    <property type="match status" value="1"/>
</dbReference>
<feature type="compositionally biased region" description="Pro residues" evidence="13">
    <location>
        <begin position="377"/>
        <end position="386"/>
    </location>
</feature>
<keyword evidence="7 14" id="KW-1133">Transmembrane helix</keyword>
<feature type="transmembrane region" description="Helical" evidence="14">
    <location>
        <begin position="308"/>
        <end position="328"/>
    </location>
</feature>
<evidence type="ECO:0000256" key="4">
    <source>
        <dbReference type="ARBA" id="ARBA00022734"/>
    </source>
</evidence>
<keyword evidence="11" id="KW-0393">Immunoglobulin domain</keyword>
<dbReference type="InterPro" id="IPR013106">
    <property type="entry name" value="Ig_V-set"/>
</dbReference>
<evidence type="ECO:0000256" key="3">
    <source>
        <dbReference type="ARBA" id="ARBA00022729"/>
    </source>
</evidence>
<dbReference type="Pfam" id="PF07686">
    <property type="entry name" value="V-set"/>
    <property type="match status" value="1"/>
</dbReference>
<dbReference type="CDD" id="cd05712">
    <property type="entry name" value="IgV_CD33"/>
    <property type="match status" value="1"/>
</dbReference>
<dbReference type="AlphaFoldDB" id="A0A2J8Q6S2"/>
<keyword evidence="8 14" id="KW-0472">Membrane</keyword>
<dbReference type="PROSITE" id="PS00290">
    <property type="entry name" value="IG_MHC"/>
    <property type="match status" value="1"/>
</dbReference>
<protein>
    <submittedName>
        <fullName evidence="17">SIGLEC10 isoform 3</fullName>
    </submittedName>
</protein>
<evidence type="ECO:0000313" key="18">
    <source>
        <dbReference type="Proteomes" id="UP000236370"/>
    </source>
</evidence>
<feature type="compositionally biased region" description="Polar residues" evidence="13">
    <location>
        <begin position="407"/>
        <end position="416"/>
    </location>
</feature>
<evidence type="ECO:0000256" key="15">
    <source>
        <dbReference type="SAM" id="SignalP"/>
    </source>
</evidence>
<evidence type="ECO:0000256" key="5">
    <source>
        <dbReference type="ARBA" id="ARBA00022737"/>
    </source>
</evidence>
<comment type="subcellular location">
    <subcellularLocation>
        <location evidence="1">Membrane</location>
        <topology evidence="1">Single-pass type I membrane protein</topology>
    </subcellularLocation>
</comment>
<evidence type="ECO:0000256" key="1">
    <source>
        <dbReference type="ARBA" id="ARBA00004479"/>
    </source>
</evidence>
<keyword evidence="6" id="KW-0130">Cell adhesion</keyword>
<reference evidence="17 18" key="1">
    <citation type="submission" date="2017-12" db="EMBL/GenBank/DDBJ databases">
        <title>High-resolution comparative analysis of great ape genomes.</title>
        <authorList>
            <person name="Pollen A."/>
            <person name="Hastie A."/>
            <person name="Hormozdiari F."/>
            <person name="Dougherty M."/>
            <person name="Liu R."/>
            <person name="Chaisson M."/>
            <person name="Hoppe E."/>
            <person name="Hill C."/>
            <person name="Pang A."/>
            <person name="Hillier L."/>
            <person name="Baker C."/>
            <person name="Armstrong J."/>
            <person name="Shendure J."/>
            <person name="Paten B."/>
            <person name="Wilson R."/>
            <person name="Chao H."/>
            <person name="Schneider V."/>
            <person name="Ventura M."/>
            <person name="Kronenberg Z."/>
            <person name="Murali S."/>
            <person name="Gordon D."/>
            <person name="Cantsilieris S."/>
            <person name="Munson K."/>
            <person name="Nelson B."/>
            <person name="Raja A."/>
            <person name="Underwood J."/>
            <person name="Diekhans M."/>
            <person name="Fiddes I."/>
            <person name="Haussler D."/>
            <person name="Eichler E."/>
        </authorList>
    </citation>
    <scope>NUCLEOTIDE SEQUENCE [LARGE SCALE GENOMIC DNA]</scope>
    <source>
        <strain evidence="17">Yerkes chimp pedigree #C0471</strain>
    </source>
</reference>
<keyword evidence="2 14" id="KW-0812">Transmembrane</keyword>
<dbReference type="InterPro" id="IPR003006">
    <property type="entry name" value="Ig/MHC_CS"/>
</dbReference>
<evidence type="ECO:0000256" key="2">
    <source>
        <dbReference type="ARBA" id="ARBA00022692"/>
    </source>
</evidence>
<dbReference type="InterPro" id="IPR003599">
    <property type="entry name" value="Ig_sub"/>
</dbReference>
<dbReference type="InterPro" id="IPR051036">
    <property type="entry name" value="SIGLEC"/>
</dbReference>
<evidence type="ECO:0000256" key="8">
    <source>
        <dbReference type="ARBA" id="ARBA00023136"/>
    </source>
</evidence>
<dbReference type="GO" id="GO:0007155">
    <property type="term" value="P:cell adhesion"/>
    <property type="evidence" value="ECO:0007669"/>
    <property type="project" value="UniProtKB-KW"/>
</dbReference>
<dbReference type="EMBL" id="NBAG03000069">
    <property type="protein sequence ID" value="PNI91966.1"/>
    <property type="molecule type" value="Genomic_DNA"/>
</dbReference>
<dbReference type="SMART" id="SM00409">
    <property type="entry name" value="IG"/>
    <property type="match status" value="2"/>
</dbReference>
<dbReference type="FunFam" id="2.60.40.10:FF:000829">
    <property type="entry name" value="Sialic acid-binding Ig-like lectin 8"/>
    <property type="match status" value="1"/>
</dbReference>
<evidence type="ECO:0000256" key="10">
    <source>
        <dbReference type="ARBA" id="ARBA00023180"/>
    </source>
</evidence>
<dbReference type="PANTHER" id="PTHR12035">
    <property type="entry name" value="SIALIC ACID BINDING IMMUNOGLOBULIN-LIKE LECTIN"/>
    <property type="match status" value="1"/>
</dbReference>
<dbReference type="SUPFAM" id="SSF48726">
    <property type="entry name" value="Immunoglobulin"/>
    <property type="match status" value="3"/>
</dbReference>
<dbReference type="InterPro" id="IPR036179">
    <property type="entry name" value="Ig-like_dom_sf"/>
</dbReference>
<comment type="caution">
    <text evidence="17">The sequence shown here is derived from an EMBL/GenBank/DDBJ whole genome shotgun (WGS) entry which is preliminary data.</text>
</comment>
<sequence>MLLPLLLSSLLGGSQAMDERFWIRVQESVMVPEGLCISVPCSFSYPRQDWTGSTPAYGYWFKAVTETTKGAPVATNHQSREVEMSTRGRFQLTGDPAKGNCSLVIRDAQMQDESQYFFRVERGSYVRYNFMNNGFFLKVTVLSFTPSPQDHDTDLTCHVDFSRKGVSAQRTVRLRVAYAPRDLVISISRDNTPDPPENLRVMVSQANRTVLENLGNGTSLPVLEGQSLCLVCVTHSSPPARLSWTQRGQVLSPSQPSDPGVLELPRVQVEHEGEFTCHAQHPLGSQHVSLSLSVHYKKGLISTAFSNGAFLGIGITALLFLCLAPIIMKILPKRRTQTETPRPRFSRHSTILDYINVVPKAGPLAQKRNQKATPNSPRTPLPPGAPSPESKKNQKKQYQLPSFPEPKSSTQAPESQESQEELHYATLNFPGVRPRPEARMPKGTQADYAEVKFQ</sequence>
<evidence type="ECO:0000259" key="16">
    <source>
        <dbReference type="PROSITE" id="PS50835"/>
    </source>
</evidence>
<organism evidence="17 18">
    <name type="scientific">Pan troglodytes</name>
    <name type="common">Chimpanzee</name>
    <dbReference type="NCBI Taxonomy" id="9598"/>
    <lineage>
        <taxon>Eukaryota</taxon>
        <taxon>Metazoa</taxon>
        <taxon>Chordata</taxon>
        <taxon>Craniata</taxon>
        <taxon>Vertebrata</taxon>
        <taxon>Euteleostomi</taxon>
        <taxon>Mammalia</taxon>
        <taxon>Eutheria</taxon>
        <taxon>Euarchontoglires</taxon>
        <taxon>Primates</taxon>
        <taxon>Haplorrhini</taxon>
        <taxon>Catarrhini</taxon>
        <taxon>Hominidae</taxon>
        <taxon>Pan</taxon>
    </lineage>
</organism>
<evidence type="ECO:0000256" key="7">
    <source>
        <dbReference type="ARBA" id="ARBA00022989"/>
    </source>
</evidence>
<evidence type="ECO:0000256" key="14">
    <source>
        <dbReference type="SAM" id="Phobius"/>
    </source>
</evidence>
<dbReference type="FunFam" id="2.60.40.10:FF:000994">
    <property type="entry name" value="Sialic acid binding Ig like lectin 10"/>
    <property type="match status" value="1"/>
</dbReference>
<keyword evidence="3 15" id="KW-0732">Signal</keyword>
<dbReference type="SMART" id="SM00408">
    <property type="entry name" value="IGc2"/>
    <property type="match status" value="1"/>
</dbReference>
<keyword evidence="4" id="KW-0430">Lectin</keyword>
<evidence type="ECO:0000256" key="13">
    <source>
        <dbReference type="SAM" id="MobiDB-lite"/>
    </source>
</evidence>
<gene>
    <name evidence="17" type="ORF">CK820_G0041724</name>
</gene>
<name>A0A2J8Q6S2_PANTR</name>
<dbReference type="InterPro" id="IPR013783">
    <property type="entry name" value="Ig-like_fold"/>
</dbReference>
<accession>A0A2J8Q6S2</accession>
<dbReference type="InterPro" id="IPR003598">
    <property type="entry name" value="Ig_sub2"/>
</dbReference>
<evidence type="ECO:0000256" key="11">
    <source>
        <dbReference type="ARBA" id="ARBA00023319"/>
    </source>
</evidence>
<keyword evidence="9" id="KW-1015">Disulfide bond</keyword>
<comment type="similarity">
    <text evidence="12">Belongs to the immunoglobulin superfamily. SIGLEC (sialic acid binding Ig-like lectin) family.</text>
</comment>
<evidence type="ECO:0000256" key="12">
    <source>
        <dbReference type="ARBA" id="ARBA00038361"/>
    </source>
</evidence>